<gene>
    <name evidence="2" type="ORF">HMPREF1090_00343</name>
</gene>
<dbReference type="Pfam" id="PF13472">
    <property type="entry name" value="Lipase_GDSL_2"/>
    <property type="match status" value="1"/>
</dbReference>
<dbReference type="Gene3D" id="3.40.50.1110">
    <property type="entry name" value="SGNH hydrolase"/>
    <property type="match status" value="1"/>
</dbReference>
<name>A0A0E2HUV4_9FIRM</name>
<evidence type="ECO:0000259" key="1">
    <source>
        <dbReference type="Pfam" id="PF13472"/>
    </source>
</evidence>
<dbReference type="SUPFAM" id="SSF52266">
    <property type="entry name" value="SGNH hydrolase"/>
    <property type="match status" value="1"/>
</dbReference>
<dbReference type="PATRIC" id="fig|999408.3.peg.377"/>
<organism evidence="2 3">
    <name type="scientific">[Clostridium] clostridioforme 90A8</name>
    <dbReference type="NCBI Taxonomy" id="999408"/>
    <lineage>
        <taxon>Bacteria</taxon>
        <taxon>Bacillati</taxon>
        <taxon>Bacillota</taxon>
        <taxon>Clostridia</taxon>
        <taxon>Lachnospirales</taxon>
        <taxon>Lachnospiraceae</taxon>
        <taxon>Enterocloster</taxon>
    </lineage>
</organism>
<sequence>MINILCFGDSNTFGTNPKGGRHSWNTRWPGRLQVLLGPEYYVIEEGMGGRTTVWDDPLEPGRCGIQALPMALQSHKPLDLVILLLGTNDCKAHFHASPRVITKGMENLCHTVQGFDYGEGYKKPKILVISPIHIGNDMEHCPYVSFDETAPGKSMALAPLYQELAKTEGCLFLDAASLAGPSGLDQLHMDAKNHGALAEGIAEMVKGYFEP</sequence>
<dbReference type="InterPro" id="IPR051532">
    <property type="entry name" value="Ester_Hydrolysis_Enzymes"/>
</dbReference>
<dbReference type="HOGENOM" id="CLU_088167_0_0_9"/>
<dbReference type="InterPro" id="IPR013830">
    <property type="entry name" value="SGNH_hydro"/>
</dbReference>
<proteinExistence type="predicted"/>
<dbReference type="Proteomes" id="UP000013085">
    <property type="component" value="Unassembled WGS sequence"/>
</dbReference>
<dbReference type="InterPro" id="IPR036514">
    <property type="entry name" value="SGNH_hydro_sf"/>
</dbReference>
<dbReference type="PANTHER" id="PTHR30383">
    <property type="entry name" value="THIOESTERASE 1/PROTEASE 1/LYSOPHOSPHOLIPASE L1"/>
    <property type="match status" value="1"/>
</dbReference>
<evidence type="ECO:0000313" key="2">
    <source>
        <dbReference type="EMBL" id="ENZ19922.1"/>
    </source>
</evidence>
<evidence type="ECO:0000313" key="3">
    <source>
        <dbReference type="Proteomes" id="UP000013085"/>
    </source>
</evidence>
<dbReference type="RefSeq" id="WP_002586187.1">
    <property type="nucleotide sequence ID" value="NZ_KB850976.1"/>
</dbReference>
<reference evidence="2 3" key="1">
    <citation type="submission" date="2013-01" db="EMBL/GenBank/DDBJ databases">
        <title>The Genome Sequence of Clostridium clostridioforme 90A8.</title>
        <authorList>
            <consortium name="The Broad Institute Genome Sequencing Platform"/>
            <person name="Earl A."/>
            <person name="Ward D."/>
            <person name="Feldgarden M."/>
            <person name="Gevers D."/>
            <person name="Courvalin P."/>
            <person name="Lambert T."/>
            <person name="Walker B."/>
            <person name="Young S.K."/>
            <person name="Zeng Q."/>
            <person name="Gargeya S."/>
            <person name="Fitzgerald M."/>
            <person name="Haas B."/>
            <person name="Abouelleil A."/>
            <person name="Alvarado L."/>
            <person name="Arachchi H.M."/>
            <person name="Berlin A.M."/>
            <person name="Chapman S.B."/>
            <person name="Dewar J."/>
            <person name="Goldberg J."/>
            <person name="Griggs A."/>
            <person name="Gujja S."/>
            <person name="Hansen M."/>
            <person name="Howarth C."/>
            <person name="Imamovic A."/>
            <person name="Larimer J."/>
            <person name="McCowan C."/>
            <person name="Murphy C."/>
            <person name="Neiman D."/>
            <person name="Pearson M."/>
            <person name="Priest M."/>
            <person name="Roberts A."/>
            <person name="Saif S."/>
            <person name="Shea T."/>
            <person name="Sisk P."/>
            <person name="Sykes S."/>
            <person name="Wortman J."/>
            <person name="Nusbaum C."/>
            <person name="Birren B."/>
        </authorList>
    </citation>
    <scope>NUCLEOTIDE SEQUENCE [LARGE SCALE GENOMIC DNA]</scope>
    <source>
        <strain evidence="2 3">90A8</strain>
    </source>
</reference>
<comment type="caution">
    <text evidence="2">The sequence shown here is derived from an EMBL/GenBank/DDBJ whole genome shotgun (WGS) entry which is preliminary data.</text>
</comment>
<protein>
    <submittedName>
        <fullName evidence="2">Arylesterase</fullName>
    </submittedName>
</protein>
<dbReference type="AlphaFoldDB" id="A0A0E2HUV4"/>
<dbReference type="PANTHER" id="PTHR30383:SF29">
    <property type="entry name" value="SGNH HYDROLASE-TYPE ESTERASE DOMAIN-CONTAINING PROTEIN"/>
    <property type="match status" value="1"/>
</dbReference>
<dbReference type="CDD" id="cd01839">
    <property type="entry name" value="SGNH_arylesterase_like"/>
    <property type="match status" value="1"/>
</dbReference>
<accession>A0A0E2HUV4</accession>
<feature type="domain" description="SGNH hydrolase-type esterase" evidence="1">
    <location>
        <begin position="6"/>
        <end position="190"/>
    </location>
</feature>
<dbReference type="EMBL" id="AGYR01000002">
    <property type="protein sequence ID" value="ENZ19922.1"/>
    <property type="molecule type" value="Genomic_DNA"/>
</dbReference>